<dbReference type="SMART" id="SM00507">
    <property type="entry name" value="HNHc"/>
    <property type="match status" value="1"/>
</dbReference>
<evidence type="ECO:0000313" key="5">
    <source>
        <dbReference type="Proteomes" id="UP001183604"/>
    </source>
</evidence>
<dbReference type="InterPro" id="IPR002711">
    <property type="entry name" value="HNH"/>
</dbReference>
<comment type="caution">
    <text evidence="4">The sequence shown here is derived from an EMBL/GenBank/DDBJ whole genome shotgun (WGS) entry which is preliminary data.</text>
</comment>
<dbReference type="Proteomes" id="UP001183604">
    <property type="component" value="Unassembled WGS sequence"/>
</dbReference>
<protein>
    <recommendedName>
        <fullName evidence="3">HNH nuclease domain-containing protein</fullName>
    </recommendedName>
</protein>
<dbReference type="CDD" id="cd00085">
    <property type="entry name" value="HNHc"/>
    <property type="match status" value="1"/>
</dbReference>
<dbReference type="RefSeq" id="WP_310284687.1">
    <property type="nucleotide sequence ID" value="NZ_JAVDYD010000001.1"/>
</dbReference>
<evidence type="ECO:0000256" key="1">
    <source>
        <dbReference type="ARBA" id="ARBA00023450"/>
    </source>
</evidence>
<feature type="compositionally biased region" description="Acidic residues" evidence="2">
    <location>
        <begin position="239"/>
        <end position="248"/>
    </location>
</feature>
<accession>A0ABU2AMJ9</accession>
<dbReference type="InterPro" id="IPR003870">
    <property type="entry name" value="DUF222"/>
</dbReference>
<sequence>MAHCNTHTTPTPSPASILSAPVDRRSQAAEVRSLLDAAAAGINAFHTQVLSAVIAMKEQGLHRSEFGFSALRDLLLSQFDFTYNTAGSIAAIARLSGKFRILAKAATTGTARIDQVAYAVRQLDQTPAMRLFARTPFRTPVPSPFDPDILCATPEAMVAQYCAHASFKDLRRHLDELWASIAEETELFDELGEQSLQRLELTETGNGMWHLEGTLSEATGRLLDKYLKTACPPPRQEDTEAGSEDDSEGLLPAQANRNAEALHQLLAGYGSSPQAATRHGHTATLDLVVDIETLQGKDTGRLPLLEGQPISVARARLLACEAGVIPSVFNYTTGEAVELGRAMRLPNASLRRKLELEQPKGCAWQGCDRPVAWIEAHHIQHWADGGVTAAENLILLCRFHHGRIHTTGWSVEKTGPGQAIITHHDGHEGQGVNDNQACGCSDWRTDHDMDTENQGSDWDVFPTGLYRTEWSETMKPELDGMAQMIERDRAINAMRAAKARCRANFAKPDPESVAPIPVPVLGCPSGRLLGEAPHGTHQAAQPDPPEGSGPSACPSQETNPSQHPPVAARPNPEPHAPGSRRTAKAPPPPCCRCQVEPRDDRTEQPETGQDRMRPCCRCQVELRPTLTGRPETGQSPAPPCCRCQVEPRNDQTEQPETGRDCSMRPYCRRQVEPGPDRSEGGPRDDRALPPAWRFGIQCVPAPNLIGPAARQPVTRRVVIGRIRSSG</sequence>
<comment type="similarity">
    <text evidence="1">Belongs to the Rv1128c/1148c/1588c/1702c/1945/3466 family.</text>
</comment>
<feature type="region of interest" description="Disordered" evidence="2">
    <location>
        <begin position="230"/>
        <end position="250"/>
    </location>
</feature>
<dbReference type="Pfam" id="PF01844">
    <property type="entry name" value="HNH"/>
    <property type="match status" value="1"/>
</dbReference>
<feature type="compositionally biased region" description="Basic and acidic residues" evidence="2">
    <location>
        <begin position="669"/>
        <end position="687"/>
    </location>
</feature>
<feature type="compositionally biased region" description="Basic and acidic residues" evidence="2">
    <location>
        <begin position="645"/>
        <end position="662"/>
    </location>
</feature>
<organism evidence="4 5">
    <name type="scientific">Glycomyces lechevalierae</name>
    <dbReference type="NCBI Taxonomy" id="256034"/>
    <lineage>
        <taxon>Bacteria</taxon>
        <taxon>Bacillati</taxon>
        <taxon>Actinomycetota</taxon>
        <taxon>Actinomycetes</taxon>
        <taxon>Glycomycetales</taxon>
        <taxon>Glycomycetaceae</taxon>
        <taxon>Glycomyces</taxon>
    </lineage>
</organism>
<name>A0ABU2AMJ9_9ACTN</name>
<dbReference type="EMBL" id="JAVDYD010000001">
    <property type="protein sequence ID" value="MDR7338456.1"/>
    <property type="molecule type" value="Genomic_DNA"/>
</dbReference>
<evidence type="ECO:0000256" key="2">
    <source>
        <dbReference type="SAM" id="MobiDB-lite"/>
    </source>
</evidence>
<feature type="compositionally biased region" description="Basic and acidic residues" evidence="2">
    <location>
        <begin position="595"/>
        <end position="610"/>
    </location>
</feature>
<evidence type="ECO:0000259" key="3">
    <source>
        <dbReference type="SMART" id="SM00507"/>
    </source>
</evidence>
<keyword evidence="5" id="KW-1185">Reference proteome</keyword>
<proteinExistence type="inferred from homology"/>
<gene>
    <name evidence="4" type="ORF">J2S69_002175</name>
</gene>
<reference evidence="4 5" key="1">
    <citation type="submission" date="2023-07" db="EMBL/GenBank/DDBJ databases">
        <title>Sequencing the genomes of 1000 actinobacteria strains.</title>
        <authorList>
            <person name="Klenk H.-P."/>
        </authorList>
    </citation>
    <scope>NUCLEOTIDE SEQUENCE [LARGE SCALE GENOMIC DNA]</scope>
    <source>
        <strain evidence="4 5">DSM 44724</strain>
    </source>
</reference>
<dbReference type="InterPro" id="IPR003615">
    <property type="entry name" value="HNH_nuc"/>
</dbReference>
<feature type="domain" description="HNH nuclease" evidence="3">
    <location>
        <begin position="350"/>
        <end position="402"/>
    </location>
</feature>
<feature type="region of interest" description="Disordered" evidence="2">
    <location>
        <begin position="527"/>
        <end position="610"/>
    </location>
</feature>
<dbReference type="Pfam" id="PF02720">
    <property type="entry name" value="DUF222"/>
    <property type="match status" value="1"/>
</dbReference>
<evidence type="ECO:0000313" key="4">
    <source>
        <dbReference type="EMBL" id="MDR7338456.1"/>
    </source>
</evidence>
<feature type="region of interest" description="Disordered" evidence="2">
    <location>
        <begin position="626"/>
        <end position="689"/>
    </location>
</feature>